<evidence type="ECO:0000256" key="1">
    <source>
        <dbReference type="SAM" id="Coils"/>
    </source>
</evidence>
<sequence>MSVGEKTSISKGELTRNAIRIAIIAITKGRPKVVSKDRKISIKAVAEEAGVSNATIHNNHPDLAEQIRRLANKDVREDRDAVKQTLTEQRKKAAELRADIAELKAQLAEIASVNASLMLENQQLKLRLISPNVHELKR</sequence>
<name>A0A7Y0ZPM8_PSEVE</name>
<gene>
    <name evidence="2" type="ORF">HBO43_03780</name>
</gene>
<reference evidence="2 3" key="1">
    <citation type="journal article" date="2020" name="Front. Microbiol.">
        <title>Genetic Organization of the aprX-lipA2 Operon Affects the Proteolytic Potential of Pseudomonas Species in Milk.</title>
        <authorList>
            <person name="Maier C."/>
            <person name="Huptas C."/>
            <person name="von Neubeck M."/>
            <person name="Scherer S."/>
            <person name="Wenning M."/>
            <person name="Lucking G."/>
        </authorList>
    </citation>
    <scope>NUCLEOTIDE SEQUENCE [LARGE SCALE GENOMIC DNA]</scope>
    <source>
        <strain evidence="2 3">WS 4671</strain>
    </source>
</reference>
<comment type="caution">
    <text evidence="2">The sequence shown here is derived from an EMBL/GenBank/DDBJ whole genome shotgun (WGS) entry which is preliminary data.</text>
</comment>
<protein>
    <submittedName>
        <fullName evidence="2">DNA replication initiation control protein YabA</fullName>
    </submittedName>
</protein>
<dbReference type="Proteomes" id="UP000552560">
    <property type="component" value="Unassembled WGS sequence"/>
</dbReference>
<feature type="coiled-coil region" evidence="1">
    <location>
        <begin position="72"/>
        <end position="120"/>
    </location>
</feature>
<proteinExistence type="predicted"/>
<dbReference type="RefSeq" id="WP_057005543.1">
    <property type="nucleotide sequence ID" value="NZ_CP149793.1"/>
</dbReference>
<evidence type="ECO:0000313" key="3">
    <source>
        <dbReference type="Proteomes" id="UP000552560"/>
    </source>
</evidence>
<dbReference type="EMBL" id="JAAQWE010000003">
    <property type="protein sequence ID" value="NMX95709.1"/>
    <property type="molecule type" value="Genomic_DNA"/>
</dbReference>
<accession>A0A7Y0ZPM8</accession>
<dbReference type="AlphaFoldDB" id="A0A7Y0ZPM8"/>
<evidence type="ECO:0000313" key="2">
    <source>
        <dbReference type="EMBL" id="NMX95709.1"/>
    </source>
</evidence>
<dbReference type="Gene3D" id="1.10.357.10">
    <property type="entry name" value="Tetracycline Repressor, domain 2"/>
    <property type="match status" value="1"/>
</dbReference>
<dbReference type="OrthoDB" id="5615794at2"/>
<keyword evidence="1" id="KW-0175">Coiled coil</keyword>
<organism evidence="2 3">
    <name type="scientific">Pseudomonas veronii</name>
    <dbReference type="NCBI Taxonomy" id="76761"/>
    <lineage>
        <taxon>Bacteria</taxon>
        <taxon>Pseudomonadati</taxon>
        <taxon>Pseudomonadota</taxon>
        <taxon>Gammaproteobacteria</taxon>
        <taxon>Pseudomonadales</taxon>
        <taxon>Pseudomonadaceae</taxon>
        <taxon>Pseudomonas</taxon>
    </lineage>
</organism>